<keyword evidence="3" id="KW-1185">Reference proteome</keyword>
<gene>
    <name evidence="2" type="ORF">HOLleu_02264</name>
</gene>
<organism evidence="2 3">
    <name type="scientific">Holothuria leucospilota</name>
    <name type="common">Black long sea cucumber</name>
    <name type="synonym">Mertensiothuria leucospilota</name>
    <dbReference type="NCBI Taxonomy" id="206669"/>
    <lineage>
        <taxon>Eukaryota</taxon>
        <taxon>Metazoa</taxon>
        <taxon>Echinodermata</taxon>
        <taxon>Eleutherozoa</taxon>
        <taxon>Echinozoa</taxon>
        <taxon>Holothuroidea</taxon>
        <taxon>Aspidochirotacea</taxon>
        <taxon>Aspidochirotida</taxon>
        <taxon>Holothuriidae</taxon>
        <taxon>Holothuria</taxon>
    </lineage>
</organism>
<dbReference type="SUPFAM" id="SSF52540">
    <property type="entry name" value="P-loop containing nucleoside triphosphate hydrolases"/>
    <property type="match status" value="1"/>
</dbReference>
<dbReference type="OrthoDB" id="427518at2759"/>
<dbReference type="AlphaFoldDB" id="A0A9Q1CR22"/>
<evidence type="ECO:0000259" key="1">
    <source>
        <dbReference type="Pfam" id="PF05729"/>
    </source>
</evidence>
<dbReference type="EMBL" id="JAIZAY010000001">
    <property type="protein sequence ID" value="KAJ8049495.1"/>
    <property type="molecule type" value="Genomic_DNA"/>
</dbReference>
<dbReference type="PANTHER" id="PTHR46312:SF2">
    <property type="entry name" value="NUCLEOTIDE-BINDING OLIGOMERIZATION DOMAIN-CONTAINING PROTEIN 2-LIKE"/>
    <property type="match status" value="1"/>
</dbReference>
<proteinExistence type="predicted"/>
<reference evidence="2" key="1">
    <citation type="submission" date="2021-10" db="EMBL/GenBank/DDBJ databases">
        <title>Tropical sea cucumber genome reveals ecological adaptation and Cuvierian tubules defense mechanism.</title>
        <authorList>
            <person name="Chen T."/>
        </authorList>
    </citation>
    <scope>NUCLEOTIDE SEQUENCE</scope>
    <source>
        <strain evidence="2">Nanhai2018</strain>
        <tissue evidence="2">Muscle</tissue>
    </source>
</reference>
<dbReference type="InterPro" id="IPR007111">
    <property type="entry name" value="NACHT_NTPase"/>
</dbReference>
<protein>
    <recommendedName>
        <fullName evidence="1">NACHT domain-containing protein</fullName>
    </recommendedName>
</protein>
<dbReference type="InterPro" id="IPR027417">
    <property type="entry name" value="P-loop_NTPase"/>
</dbReference>
<feature type="domain" description="NACHT" evidence="1">
    <location>
        <begin position="69"/>
        <end position="186"/>
    </location>
</feature>
<dbReference type="Proteomes" id="UP001152320">
    <property type="component" value="Chromosome 1"/>
</dbReference>
<dbReference type="Pfam" id="PF05729">
    <property type="entry name" value="NACHT"/>
    <property type="match status" value="1"/>
</dbReference>
<evidence type="ECO:0000313" key="2">
    <source>
        <dbReference type="EMBL" id="KAJ8049495.1"/>
    </source>
</evidence>
<name>A0A9Q1CR22_HOLLE</name>
<dbReference type="PANTHER" id="PTHR46312">
    <property type="entry name" value="NACHT DOMAIN-CONTAINING PROTEIN"/>
    <property type="match status" value="1"/>
</dbReference>
<sequence length="644" mass="74961">MEEKEIFIKELKEKYKTIYTEYKDIPYIKDKLVARGIQTAFVWPSIQVRQQSWRHLSSYRDVFRIHQKRIILQGPQGSGKTTLSLQYANDWCEKEDYLKHVDLLIYLLWRQLEGEKSIYTAIKHFILPENSNVTHRDIKLMMVRSPSVVVILDSLEDIRDDQSKNEVMKIISKSEFKRFQVISTTTYLPNSYKKGTVWLRLSEFNDKLQNEYITKAVPGNDTREVGKLRELFEKTPILRDICRIPFFLVLITHMLQDSKTSQSLMSVTSCFRFIMEHLQDNLRKKATDDKEKNNFIPEGDHRELDKAAFDGIQQNKMFWRKDQFLQKIGEECYEHYKALGILVEEKVSASRDESNASSNQWISTSSVTTTQREVRFFHNIFCEWFAAHYLSQIPTTSTASEFERTLHNVSSTNAPYLYRFACGLNPKITDSAIKCIQKKKGDERVGTMCMLEHNGEGENVSKSVKRLCQGEITVSSNMDKFAERSIFEVLRIAHQQRIPISCLTLSACFGSLDHSAENLILRLQPNVFLPPLDTLLKLVVNENARSFSDEETNDILLYSASCQSLKWLKFNNCLLPKQVSTDTLRKLLSRKVKVWWRPPGFMTFTFRLSLKSGMWKNIDNGEKITGEEYEAAISRETFRLAYSV</sequence>
<dbReference type="Gene3D" id="3.40.50.300">
    <property type="entry name" value="P-loop containing nucleotide triphosphate hydrolases"/>
    <property type="match status" value="1"/>
</dbReference>
<accession>A0A9Q1CR22</accession>
<comment type="caution">
    <text evidence="2">The sequence shown here is derived from an EMBL/GenBank/DDBJ whole genome shotgun (WGS) entry which is preliminary data.</text>
</comment>
<evidence type="ECO:0000313" key="3">
    <source>
        <dbReference type="Proteomes" id="UP001152320"/>
    </source>
</evidence>